<dbReference type="Gene3D" id="2.30.42.10">
    <property type="match status" value="1"/>
</dbReference>
<name>A0A538SCD6_UNCEI</name>
<organism evidence="4 5">
    <name type="scientific">Eiseniibacteriota bacterium</name>
    <dbReference type="NCBI Taxonomy" id="2212470"/>
    <lineage>
        <taxon>Bacteria</taxon>
        <taxon>Candidatus Eiseniibacteriota</taxon>
    </lineage>
</organism>
<dbReference type="Proteomes" id="UP000317716">
    <property type="component" value="Unassembled WGS sequence"/>
</dbReference>
<evidence type="ECO:0000256" key="2">
    <source>
        <dbReference type="ARBA" id="ARBA00022801"/>
    </source>
</evidence>
<dbReference type="GO" id="GO:0006508">
    <property type="term" value="P:proteolysis"/>
    <property type="evidence" value="ECO:0007669"/>
    <property type="project" value="UniProtKB-KW"/>
</dbReference>
<evidence type="ECO:0000256" key="1">
    <source>
        <dbReference type="ARBA" id="ARBA00022670"/>
    </source>
</evidence>
<reference evidence="4 5" key="1">
    <citation type="journal article" date="2019" name="Nat. Microbiol.">
        <title>Mediterranean grassland soil C-N compound turnover is dependent on rainfall and depth, and is mediated by genomically divergent microorganisms.</title>
        <authorList>
            <person name="Diamond S."/>
            <person name="Andeer P.F."/>
            <person name="Li Z."/>
            <person name="Crits-Christoph A."/>
            <person name="Burstein D."/>
            <person name="Anantharaman K."/>
            <person name="Lane K.R."/>
            <person name="Thomas B.C."/>
            <person name="Pan C."/>
            <person name="Northen T.R."/>
            <person name="Banfield J.F."/>
        </authorList>
    </citation>
    <scope>NUCLEOTIDE SEQUENCE [LARGE SCALE GENOMIC DNA]</scope>
    <source>
        <strain evidence="4">WS_2</strain>
    </source>
</reference>
<dbReference type="SUPFAM" id="SSF50156">
    <property type="entry name" value="PDZ domain-like"/>
    <property type="match status" value="1"/>
</dbReference>
<dbReference type="PROSITE" id="PS50106">
    <property type="entry name" value="PDZ"/>
    <property type="match status" value="1"/>
</dbReference>
<protein>
    <submittedName>
        <fullName evidence="4">Trypsin-like serine protease</fullName>
    </submittedName>
</protein>
<dbReference type="GO" id="GO:0004252">
    <property type="term" value="F:serine-type endopeptidase activity"/>
    <property type="evidence" value="ECO:0007669"/>
    <property type="project" value="InterPro"/>
</dbReference>
<dbReference type="Gene3D" id="2.40.10.120">
    <property type="match status" value="1"/>
</dbReference>
<keyword evidence="2" id="KW-0378">Hydrolase</keyword>
<comment type="caution">
    <text evidence="4">The sequence shown here is derived from an EMBL/GenBank/DDBJ whole genome shotgun (WGS) entry which is preliminary data.</text>
</comment>
<sequence>MRPRARTVASIVLALGAAIGTPGRLCGMAGAAASPVAAAPPPAAAPPAAAPEISASRRSAIVTAAQRVSPAVVSVSVVTTRVVRTDPFGGLLHDEFWDRFYPPTEYRERMPSLGSGVIVDVRGLILTNEHVVRGADDIKVTLTDGRQLPAHVLGSSATYDLAVLKVEAAKLPAAPLGDSDDLVVGEWAIAIGNPFGYLLNDTQPTVTAGVVSATRREIKSEVTETGVYKNMIQTDAAINPGNSGGPLVNGDGDVIGINTFIFTKGGGSLGIGFAIPINLARRVVAEIEKFGRVRVAWPGMQVQEVTPYLAHRLGFEDLGGLVVTRIESGGPADRAGVRIADRIREVNGRVVNSVDDAQRGIYGAQVGDRIRLGIERGSRKLDLNLTLVEAPEEER</sequence>
<evidence type="ECO:0000313" key="5">
    <source>
        <dbReference type="Proteomes" id="UP000317716"/>
    </source>
</evidence>
<evidence type="ECO:0000259" key="3">
    <source>
        <dbReference type="PROSITE" id="PS50106"/>
    </source>
</evidence>
<dbReference type="PANTHER" id="PTHR43343:SF3">
    <property type="entry name" value="PROTEASE DO-LIKE 8, CHLOROPLASTIC"/>
    <property type="match status" value="1"/>
</dbReference>
<dbReference type="InterPro" id="IPR009003">
    <property type="entry name" value="Peptidase_S1_PA"/>
</dbReference>
<gene>
    <name evidence="4" type="ORF">E6K72_12610</name>
</gene>
<dbReference type="Pfam" id="PF13180">
    <property type="entry name" value="PDZ_2"/>
    <property type="match status" value="1"/>
</dbReference>
<dbReference type="InterPro" id="IPR001940">
    <property type="entry name" value="Peptidase_S1C"/>
</dbReference>
<dbReference type="PANTHER" id="PTHR43343">
    <property type="entry name" value="PEPTIDASE S12"/>
    <property type="match status" value="1"/>
</dbReference>
<dbReference type="InterPro" id="IPR051201">
    <property type="entry name" value="Chloro_Bact_Ser_Proteases"/>
</dbReference>
<dbReference type="InterPro" id="IPR036034">
    <property type="entry name" value="PDZ_sf"/>
</dbReference>
<dbReference type="Pfam" id="PF13365">
    <property type="entry name" value="Trypsin_2"/>
    <property type="match status" value="1"/>
</dbReference>
<keyword evidence="1 4" id="KW-0645">Protease</keyword>
<dbReference type="EMBL" id="VBOS01000461">
    <property type="protein sequence ID" value="TMQ49027.1"/>
    <property type="molecule type" value="Genomic_DNA"/>
</dbReference>
<dbReference type="AlphaFoldDB" id="A0A538SCD6"/>
<dbReference type="PRINTS" id="PR00834">
    <property type="entry name" value="PROTEASES2C"/>
</dbReference>
<dbReference type="InterPro" id="IPR001478">
    <property type="entry name" value="PDZ"/>
</dbReference>
<evidence type="ECO:0000313" key="4">
    <source>
        <dbReference type="EMBL" id="TMQ49027.1"/>
    </source>
</evidence>
<dbReference type="SMART" id="SM00228">
    <property type="entry name" value="PDZ"/>
    <property type="match status" value="1"/>
</dbReference>
<dbReference type="SUPFAM" id="SSF50494">
    <property type="entry name" value="Trypsin-like serine proteases"/>
    <property type="match status" value="1"/>
</dbReference>
<proteinExistence type="predicted"/>
<accession>A0A538SCD6</accession>
<feature type="domain" description="PDZ" evidence="3">
    <location>
        <begin position="299"/>
        <end position="378"/>
    </location>
</feature>